<evidence type="ECO:0000256" key="2">
    <source>
        <dbReference type="ARBA" id="ARBA00008234"/>
    </source>
</evidence>
<proteinExistence type="inferred from homology"/>
<evidence type="ECO:0000259" key="9">
    <source>
        <dbReference type="PROSITE" id="PS50015"/>
    </source>
</evidence>
<dbReference type="Pfam" id="PF00149">
    <property type="entry name" value="Metallophos"/>
    <property type="match status" value="1"/>
</dbReference>
<dbReference type="OrthoDB" id="286449at2759"/>
<dbReference type="Pfam" id="PF19272">
    <property type="entry name" value="ASMase_C"/>
    <property type="match status" value="1"/>
</dbReference>
<dbReference type="EMBL" id="RRYP01005173">
    <property type="protein sequence ID" value="TNV82272.1"/>
    <property type="molecule type" value="Genomic_DNA"/>
</dbReference>
<dbReference type="InterPro" id="IPR011001">
    <property type="entry name" value="Saposin-like"/>
</dbReference>
<dbReference type="InterPro" id="IPR008139">
    <property type="entry name" value="SaposinB_dom"/>
</dbReference>
<dbReference type="Proteomes" id="UP000785679">
    <property type="component" value="Unassembled WGS sequence"/>
</dbReference>
<evidence type="ECO:0000256" key="7">
    <source>
        <dbReference type="ARBA" id="ARBA00023295"/>
    </source>
</evidence>
<evidence type="ECO:0000256" key="1">
    <source>
        <dbReference type="ARBA" id="ARBA00004613"/>
    </source>
</evidence>
<feature type="domain" description="Saposin B-type" evidence="9">
    <location>
        <begin position="86"/>
        <end position="167"/>
    </location>
</feature>
<evidence type="ECO:0000256" key="5">
    <source>
        <dbReference type="ARBA" id="ARBA00023157"/>
    </source>
</evidence>
<evidence type="ECO:0000313" key="10">
    <source>
        <dbReference type="EMBL" id="TNV82272.1"/>
    </source>
</evidence>
<keyword evidence="3" id="KW-0964">Secreted</keyword>
<dbReference type="PANTHER" id="PTHR10340">
    <property type="entry name" value="SPHINGOMYELIN PHOSPHODIESTERASE"/>
    <property type="match status" value="1"/>
</dbReference>
<dbReference type="InterPro" id="IPR045473">
    <property type="entry name" value="ASM_C"/>
</dbReference>
<dbReference type="GO" id="GO:0046513">
    <property type="term" value="P:ceramide biosynthetic process"/>
    <property type="evidence" value="ECO:0007669"/>
    <property type="project" value="UniProtKB-ARBA"/>
</dbReference>
<dbReference type="PANTHER" id="PTHR10340:SF57">
    <property type="entry name" value="METALLOPHOS DOMAIN-CONTAINING PROTEIN"/>
    <property type="match status" value="1"/>
</dbReference>
<name>A0A8J8NV87_HALGN</name>
<keyword evidence="5" id="KW-1015">Disulfide bond</keyword>
<dbReference type="Gene3D" id="1.10.225.10">
    <property type="entry name" value="Saposin-like"/>
    <property type="match status" value="1"/>
</dbReference>
<reference evidence="10" key="1">
    <citation type="submission" date="2019-06" db="EMBL/GenBank/DDBJ databases">
        <authorList>
            <person name="Zheng W."/>
        </authorList>
    </citation>
    <scope>NUCLEOTIDE SEQUENCE</scope>
    <source>
        <strain evidence="10">QDHG01</strain>
    </source>
</reference>
<dbReference type="InterPro" id="IPR004843">
    <property type="entry name" value="Calcineurin-like_PHP"/>
</dbReference>
<dbReference type="Gene3D" id="3.60.21.10">
    <property type="match status" value="1"/>
</dbReference>
<keyword evidence="8" id="KW-0732">Signal</keyword>
<dbReference type="SUPFAM" id="SSF56300">
    <property type="entry name" value="Metallo-dependent phosphatases"/>
    <property type="match status" value="1"/>
</dbReference>
<organism evidence="10 11">
    <name type="scientific">Halteria grandinella</name>
    <dbReference type="NCBI Taxonomy" id="5974"/>
    <lineage>
        <taxon>Eukaryota</taxon>
        <taxon>Sar</taxon>
        <taxon>Alveolata</taxon>
        <taxon>Ciliophora</taxon>
        <taxon>Intramacronucleata</taxon>
        <taxon>Spirotrichea</taxon>
        <taxon>Stichotrichia</taxon>
        <taxon>Sporadotrichida</taxon>
        <taxon>Halteriidae</taxon>
        <taxon>Halteria</taxon>
    </lineage>
</organism>
<protein>
    <recommendedName>
        <fullName evidence="9">Saposin B-type domain-containing protein</fullName>
    </recommendedName>
</protein>
<dbReference type="GO" id="GO:0005576">
    <property type="term" value="C:extracellular region"/>
    <property type="evidence" value="ECO:0007669"/>
    <property type="project" value="UniProtKB-SubCell"/>
</dbReference>
<keyword evidence="11" id="KW-1185">Reference proteome</keyword>
<dbReference type="AlphaFoldDB" id="A0A8J8NV87"/>
<evidence type="ECO:0000313" key="11">
    <source>
        <dbReference type="Proteomes" id="UP000785679"/>
    </source>
</evidence>
<accession>A0A8J8NV87</accession>
<evidence type="ECO:0000256" key="4">
    <source>
        <dbReference type="ARBA" id="ARBA00022801"/>
    </source>
</evidence>
<dbReference type="GO" id="GO:0016020">
    <property type="term" value="C:membrane"/>
    <property type="evidence" value="ECO:0007669"/>
    <property type="project" value="GOC"/>
</dbReference>
<comment type="caution">
    <text evidence="10">The sequence shown here is derived from an EMBL/GenBank/DDBJ whole genome shotgun (WGS) entry which is preliminary data.</text>
</comment>
<gene>
    <name evidence="10" type="ORF">FGO68_gene14168</name>
</gene>
<dbReference type="SUPFAM" id="SSF47862">
    <property type="entry name" value="Saposin"/>
    <property type="match status" value="1"/>
</dbReference>
<feature type="signal peptide" evidence="8">
    <location>
        <begin position="1"/>
        <end position="19"/>
    </location>
</feature>
<comment type="similarity">
    <text evidence="2">Belongs to the acid sphingomyelinase family.</text>
</comment>
<dbReference type="GO" id="GO:0016798">
    <property type="term" value="F:hydrolase activity, acting on glycosyl bonds"/>
    <property type="evidence" value="ECO:0007669"/>
    <property type="project" value="UniProtKB-KW"/>
</dbReference>
<evidence type="ECO:0000256" key="3">
    <source>
        <dbReference type="ARBA" id="ARBA00022525"/>
    </source>
</evidence>
<dbReference type="PROSITE" id="PS50015">
    <property type="entry name" value="SAP_B"/>
    <property type="match status" value="1"/>
</dbReference>
<keyword evidence="7" id="KW-0326">Glycosidase</keyword>
<keyword evidence="4" id="KW-0378">Hydrolase</keyword>
<evidence type="ECO:0000256" key="6">
    <source>
        <dbReference type="ARBA" id="ARBA00023180"/>
    </source>
</evidence>
<sequence length="672" mass="76393">MTKGISFAALLLLATSASAAVTLEPLRNRHLKGQHKIFEQIDFMQTAVETVKSYMDSTIQGEGSHVNTGTGDHVWQYLSSKNHLGDFLACQTCWYGAQEAQSLLSNTAIKQSIESNLITFCSQFMRWSSCSGFVNSFADLIIDNFLALNLQPDYLCTETVEFCPQYDSGYVELNETSFQDQIMATKPQDIANDDFIDKLYQKIAADPNKDQRPTFKLVHFTDIHMDMKYVAGANKHCDDVICCRASDGFPNNTASQAGPLGSFGCDVPLDVVTTMGDFINREVRPDVVLWGGDVTPHDQYGYTFEYVSGLQERLADFFKANLSSYVLYPLEGNHDFVTPNSQDFSKPDEMLAFNLQQWGQYLDQSAQEEYAKAGYYTQKLRVQNYTGDGSLYTFESTNIVTVNTEACYTMNFYLMSQRDDPGNVLAWLNATLAGFEQRGEIAILMAHHPPGDADCLYQWSSRFRAILDRYQHIVRWSVYGHVHLELYGVARGINTGKPTGVHFWSGSVSTWFEVNPSFKMYEVDVETMLPVRSHTYILDIEHGGDQKGLDWEWDHEVTALYNMTDLSPSSFMALADRIRDEEEVALLYQRTQANGGNQTIYPTCDEECRDNMYCSLVNTVYFEAKDCMALPRYDIMHDPLNTLMEYLSDPWVEKKSDANKQKRNEYYSSLIQ</sequence>
<dbReference type="InterPro" id="IPR029052">
    <property type="entry name" value="Metallo-depent_PP-like"/>
</dbReference>
<feature type="chain" id="PRO_5035212764" description="Saposin B-type domain-containing protein" evidence="8">
    <location>
        <begin position="20"/>
        <end position="672"/>
    </location>
</feature>
<comment type="subcellular location">
    <subcellularLocation>
        <location evidence="1">Secreted</location>
    </subcellularLocation>
</comment>
<keyword evidence="6" id="KW-0325">Glycoprotein</keyword>
<evidence type="ECO:0000256" key="8">
    <source>
        <dbReference type="SAM" id="SignalP"/>
    </source>
</evidence>